<dbReference type="InterPro" id="IPR013149">
    <property type="entry name" value="ADH-like_C"/>
</dbReference>
<evidence type="ECO:0000259" key="10">
    <source>
        <dbReference type="Pfam" id="PF00107"/>
    </source>
</evidence>
<dbReference type="PANTHER" id="PTHR42940">
    <property type="entry name" value="ALCOHOL DEHYDROGENASE 1-RELATED"/>
    <property type="match status" value="1"/>
</dbReference>
<proteinExistence type="inferred from homology"/>
<name>A0ABR9HXG7_9PSEU</name>
<comment type="catalytic activity">
    <reaction evidence="7">
        <text>a secondary alcohol + NAD(+) = a ketone + NADH + H(+)</text>
        <dbReference type="Rhea" id="RHEA:10740"/>
        <dbReference type="ChEBI" id="CHEBI:15378"/>
        <dbReference type="ChEBI" id="CHEBI:17087"/>
        <dbReference type="ChEBI" id="CHEBI:35681"/>
        <dbReference type="ChEBI" id="CHEBI:57540"/>
        <dbReference type="ChEBI" id="CHEBI:57945"/>
        <dbReference type="EC" id="1.1.1.1"/>
    </reaction>
</comment>
<comment type="caution">
    <text evidence="12">The sequence shown here is derived from an EMBL/GenBank/DDBJ whole genome shotgun (WGS) entry which is preliminary data.</text>
</comment>
<dbReference type="SUPFAM" id="SSF50129">
    <property type="entry name" value="GroES-like"/>
    <property type="match status" value="1"/>
</dbReference>
<evidence type="ECO:0000259" key="11">
    <source>
        <dbReference type="Pfam" id="PF08240"/>
    </source>
</evidence>
<comment type="cofactor">
    <cofactor evidence="1">
        <name>Zn(2+)</name>
        <dbReference type="ChEBI" id="CHEBI:29105"/>
    </cofactor>
</comment>
<dbReference type="Pfam" id="PF00107">
    <property type="entry name" value="ADH_zinc_N"/>
    <property type="match status" value="1"/>
</dbReference>
<feature type="domain" description="Alcohol dehydrogenase-like N-terminal" evidence="11">
    <location>
        <begin position="39"/>
        <end position="99"/>
    </location>
</feature>
<gene>
    <name evidence="12" type="ORF">H4696_002730</name>
</gene>
<organism evidence="12 13">
    <name type="scientific">Amycolatopsis lexingtonensis</name>
    <dbReference type="NCBI Taxonomy" id="218822"/>
    <lineage>
        <taxon>Bacteria</taxon>
        <taxon>Bacillati</taxon>
        <taxon>Actinomycetota</taxon>
        <taxon>Actinomycetes</taxon>
        <taxon>Pseudonocardiales</taxon>
        <taxon>Pseudonocardiaceae</taxon>
        <taxon>Amycolatopsis</taxon>
    </lineage>
</organism>
<dbReference type="GO" id="GO:0004022">
    <property type="term" value="F:alcohol dehydrogenase (NAD+) activity"/>
    <property type="evidence" value="ECO:0007669"/>
    <property type="project" value="UniProtKB-EC"/>
</dbReference>
<dbReference type="Pfam" id="PF08240">
    <property type="entry name" value="ADH_N"/>
    <property type="match status" value="1"/>
</dbReference>
<comment type="catalytic activity">
    <reaction evidence="8">
        <text>a primary alcohol + NAD(+) = an aldehyde + NADH + H(+)</text>
        <dbReference type="Rhea" id="RHEA:10736"/>
        <dbReference type="ChEBI" id="CHEBI:15378"/>
        <dbReference type="ChEBI" id="CHEBI:15734"/>
        <dbReference type="ChEBI" id="CHEBI:17478"/>
        <dbReference type="ChEBI" id="CHEBI:57540"/>
        <dbReference type="ChEBI" id="CHEBI:57945"/>
        <dbReference type="EC" id="1.1.1.1"/>
    </reaction>
</comment>
<accession>A0ABR9HXG7</accession>
<feature type="domain" description="Alcohol dehydrogenase-like C-terminal" evidence="10">
    <location>
        <begin position="138"/>
        <end position="261"/>
    </location>
</feature>
<dbReference type="Gene3D" id="3.40.50.720">
    <property type="entry name" value="NAD(P)-binding Rossmann-like Domain"/>
    <property type="match status" value="1"/>
</dbReference>
<dbReference type="Proteomes" id="UP000631670">
    <property type="component" value="Unassembled WGS sequence"/>
</dbReference>
<evidence type="ECO:0000256" key="7">
    <source>
        <dbReference type="ARBA" id="ARBA00049164"/>
    </source>
</evidence>
<dbReference type="InterPro" id="IPR036291">
    <property type="entry name" value="NAD(P)-bd_dom_sf"/>
</dbReference>
<dbReference type="Gene3D" id="3.90.180.10">
    <property type="entry name" value="Medium-chain alcohol dehydrogenases, catalytic domain"/>
    <property type="match status" value="1"/>
</dbReference>
<comment type="similarity">
    <text evidence="2">Belongs to the zinc-containing alcohol dehydrogenase family.</text>
</comment>
<sequence length="299" mass="30930">MPHRHPRGPRGLAGQAVTAVRPRPRRHRRDPGTRVGGGNRQIGQRVAIAWLAGACGECRYCISGRETLCEQQRNSGYSVDGAFAEYVAVPAAFATPVPDDVSSRDAAPLTCAGVTTYKAIKVAGVAPAETVAVFGIGGLGHLALQYARIFGGFTIGVDVTAEKLALAKELGADHVVDASAGDPAEAIQALGGADVAVALAASPASFDQAFRSLRRGGRLVCVALPADGTMSLPIFDTVLGGKSVIGSIVGTRNDLADVFALHAAGRTKVVAVDRKLDEVNDSIADVLAGRVPARVVFEM</sequence>
<keyword evidence="6 12" id="KW-0560">Oxidoreductase</keyword>
<evidence type="ECO:0000256" key="9">
    <source>
        <dbReference type="SAM" id="MobiDB-lite"/>
    </source>
</evidence>
<evidence type="ECO:0000256" key="2">
    <source>
        <dbReference type="ARBA" id="ARBA00008072"/>
    </source>
</evidence>
<feature type="region of interest" description="Disordered" evidence="9">
    <location>
        <begin position="1"/>
        <end position="38"/>
    </location>
</feature>
<protein>
    <recommendedName>
        <fullName evidence="3">alcohol dehydrogenase</fullName>
        <ecNumber evidence="3">1.1.1.1</ecNumber>
    </recommendedName>
</protein>
<dbReference type="InterPro" id="IPR011032">
    <property type="entry name" value="GroES-like_sf"/>
</dbReference>
<dbReference type="SUPFAM" id="SSF51735">
    <property type="entry name" value="NAD(P)-binding Rossmann-fold domains"/>
    <property type="match status" value="1"/>
</dbReference>
<keyword evidence="5" id="KW-0862">Zinc</keyword>
<evidence type="ECO:0000256" key="5">
    <source>
        <dbReference type="ARBA" id="ARBA00022833"/>
    </source>
</evidence>
<evidence type="ECO:0000256" key="3">
    <source>
        <dbReference type="ARBA" id="ARBA00013190"/>
    </source>
</evidence>
<dbReference type="PANTHER" id="PTHR42940:SF8">
    <property type="entry name" value="VACUOLAR PROTEIN SORTING-ASSOCIATED PROTEIN 11"/>
    <property type="match status" value="1"/>
</dbReference>
<evidence type="ECO:0000256" key="8">
    <source>
        <dbReference type="ARBA" id="ARBA00049243"/>
    </source>
</evidence>
<reference evidence="12 13" key="1">
    <citation type="submission" date="2020-10" db="EMBL/GenBank/DDBJ databases">
        <title>Sequencing the genomes of 1000 actinobacteria strains.</title>
        <authorList>
            <person name="Klenk H.-P."/>
        </authorList>
    </citation>
    <scope>NUCLEOTIDE SEQUENCE [LARGE SCALE GENOMIC DNA]</scope>
    <source>
        <strain evidence="12 13">DSM 44653</strain>
    </source>
</reference>
<evidence type="ECO:0000313" key="12">
    <source>
        <dbReference type="EMBL" id="MBE1495630.1"/>
    </source>
</evidence>
<keyword evidence="4" id="KW-0479">Metal-binding</keyword>
<dbReference type="EMBL" id="JADBEG010000001">
    <property type="protein sequence ID" value="MBE1495630.1"/>
    <property type="molecule type" value="Genomic_DNA"/>
</dbReference>
<evidence type="ECO:0000313" key="13">
    <source>
        <dbReference type="Proteomes" id="UP000631670"/>
    </source>
</evidence>
<keyword evidence="13" id="KW-1185">Reference proteome</keyword>
<evidence type="ECO:0000256" key="1">
    <source>
        <dbReference type="ARBA" id="ARBA00001947"/>
    </source>
</evidence>
<evidence type="ECO:0000256" key="6">
    <source>
        <dbReference type="ARBA" id="ARBA00023002"/>
    </source>
</evidence>
<dbReference type="EC" id="1.1.1.1" evidence="3"/>
<dbReference type="InterPro" id="IPR013154">
    <property type="entry name" value="ADH-like_N"/>
</dbReference>
<evidence type="ECO:0000256" key="4">
    <source>
        <dbReference type="ARBA" id="ARBA00022723"/>
    </source>
</evidence>